<evidence type="ECO:0000256" key="1">
    <source>
        <dbReference type="PIRNR" id="PIRNR037989"/>
    </source>
</evidence>
<dbReference type="PANTHER" id="PTHR21004:SF0">
    <property type="entry name" value="PEROXISOMAL LEADER PEPTIDE-PROCESSING PROTEASE"/>
    <property type="match status" value="1"/>
</dbReference>
<proteinExistence type="inferred from homology"/>
<accession>A0A1B6F6G1</accession>
<dbReference type="SUPFAM" id="SSF50494">
    <property type="entry name" value="Trypsin-like serine proteases"/>
    <property type="match status" value="2"/>
</dbReference>
<comment type="similarity">
    <text evidence="1">Belongs to the peptidase S1B family.</text>
</comment>
<keyword evidence="1" id="KW-0378">Hydrolase</keyword>
<dbReference type="InterPro" id="IPR009003">
    <property type="entry name" value="Peptidase_S1_PA"/>
</dbReference>
<comment type="function">
    <text evidence="1">Peroxisomal protease that mediates both the removal of the leader peptide from proteins containing a PTS2 target sequence and processes several PTS1-containing proteins. Catalyzes the processing of PTS1-proteins involved in the peroxisomal beta-oxidation of fatty acids.</text>
</comment>
<sequence length="523" mass="56432">MNPHGVCVQVEHASFGSTKGSGIQINDVVIAHGMLLAPLCLAKNDDENPIQKLGIVMKNIQSCTQSRNPRSIPIKFKVLTKKCLCLSKDGSGSIQEYCKPDSCSESVEDARVCSLYTYGGIQDITNEICNWTDDNTDSTITSLDIKLVDRILPVFIILTVNKTPKCVGFEEILYTAYSAIRNVSLYPGLPLLIESTPFGNFSLVNSWSQGIVSKVIGSKSDGIITDARLVHGCEGAPIYSFEKGVKGPLVGIVIQTLSWCSGERIGFSLGLSAQHVLKDVLGLQTITDYIPFSKSKLEISNSKVNMEDLSDAVVFVRCQHKWGSGVVIDAASGLILTCSHIVDHAHDSVKVLCKNGNVKARVMYASPPSSPYDLALLSVGRGMGLKQLELADTPPVLGEKVLTVGYPLSTESLVAANRTPTLTAGCVAKLSQRGGPIQTTCCTHSGVSGGALLRPPRQLLGIVVSNLQCDKIIMSSFNFATSVEHFRTPIHEYLIKKDPSCLQSLSVNNNCVKMEWALPDCKL</sequence>
<keyword evidence="1" id="KW-0576">Peroxisome</keyword>
<dbReference type="GO" id="GO:0031998">
    <property type="term" value="P:regulation of fatty acid beta-oxidation"/>
    <property type="evidence" value="ECO:0007669"/>
    <property type="project" value="TreeGrafter"/>
</dbReference>
<dbReference type="AlphaFoldDB" id="A0A1B6F6G1"/>
<protein>
    <recommendedName>
        <fullName evidence="1">Peroxisomal leader peptide-processing protease</fullName>
        <ecNumber evidence="1">3.4.21.-</ecNumber>
    </recommendedName>
</protein>
<dbReference type="InterPro" id="IPR039245">
    <property type="entry name" value="TYSND1/DEG15"/>
</dbReference>
<organism evidence="2">
    <name type="scientific">Cuerna arida</name>
    <dbReference type="NCBI Taxonomy" id="1464854"/>
    <lineage>
        <taxon>Eukaryota</taxon>
        <taxon>Metazoa</taxon>
        <taxon>Ecdysozoa</taxon>
        <taxon>Arthropoda</taxon>
        <taxon>Hexapoda</taxon>
        <taxon>Insecta</taxon>
        <taxon>Pterygota</taxon>
        <taxon>Neoptera</taxon>
        <taxon>Paraneoptera</taxon>
        <taxon>Hemiptera</taxon>
        <taxon>Auchenorrhyncha</taxon>
        <taxon>Membracoidea</taxon>
        <taxon>Cicadellidae</taxon>
        <taxon>Cicadellinae</taxon>
        <taxon>Proconiini</taxon>
        <taxon>Cuerna</taxon>
    </lineage>
</organism>
<dbReference type="GO" id="GO:0016485">
    <property type="term" value="P:protein processing"/>
    <property type="evidence" value="ECO:0007669"/>
    <property type="project" value="InterPro"/>
</dbReference>
<dbReference type="EC" id="3.4.21.-" evidence="1"/>
<evidence type="ECO:0000313" key="2">
    <source>
        <dbReference type="EMBL" id="JAS45849.1"/>
    </source>
</evidence>
<reference evidence="2" key="1">
    <citation type="submission" date="2015-11" db="EMBL/GenBank/DDBJ databases">
        <title>De novo transcriptome assembly of four potential Pierce s Disease insect vectors from Arizona vineyards.</title>
        <authorList>
            <person name="Tassone E.E."/>
        </authorList>
    </citation>
    <scope>NUCLEOTIDE SEQUENCE</scope>
</reference>
<dbReference type="EMBL" id="GECZ01023920">
    <property type="protein sequence ID" value="JAS45849.1"/>
    <property type="molecule type" value="Transcribed_RNA"/>
</dbReference>
<gene>
    <name evidence="2" type="ORF">g.23742</name>
</gene>
<dbReference type="Gene3D" id="2.40.10.10">
    <property type="entry name" value="Trypsin-like serine proteases"/>
    <property type="match status" value="2"/>
</dbReference>
<name>A0A1B6F6G1_9HEMI</name>
<dbReference type="PANTHER" id="PTHR21004">
    <property type="entry name" value="SERINE PROTEASE-RELATED"/>
    <property type="match status" value="1"/>
</dbReference>
<comment type="PTM">
    <text evidence="1">The full-lengh TYSND1 is the active the proteolytic processing of PTS1- and PTS2-proteins and in self-cleavage, and intermolecular self-cleavage of TYSND1 down-regulates its protease activity.</text>
</comment>
<dbReference type="GO" id="GO:0004252">
    <property type="term" value="F:serine-type endopeptidase activity"/>
    <property type="evidence" value="ECO:0007669"/>
    <property type="project" value="InterPro"/>
</dbReference>
<dbReference type="InterPro" id="IPR043504">
    <property type="entry name" value="Peptidase_S1_PA_chymotrypsin"/>
</dbReference>
<comment type="subcellular location">
    <subcellularLocation>
        <location evidence="1">Peroxisome</location>
    </subcellularLocation>
</comment>
<keyword evidence="1" id="KW-0720">Serine protease</keyword>
<dbReference type="Pfam" id="PF13365">
    <property type="entry name" value="Trypsin_2"/>
    <property type="match status" value="1"/>
</dbReference>
<dbReference type="GO" id="GO:0005777">
    <property type="term" value="C:peroxisome"/>
    <property type="evidence" value="ECO:0007669"/>
    <property type="project" value="UniProtKB-SubCell"/>
</dbReference>
<keyword evidence="1" id="KW-0645">Protease</keyword>